<evidence type="ECO:0008006" key="6">
    <source>
        <dbReference type="Google" id="ProtNLM"/>
    </source>
</evidence>
<evidence type="ECO:0000259" key="3">
    <source>
        <dbReference type="Pfam" id="PF14291"/>
    </source>
</evidence>
<accession>H3B124</accession>
<evidence type="ECO:0000313" key="5">
    <source>
        <dbReference type="Proteomes" id="UP000008672"/>
    </source>
</evidence>
<proteinExistence type="predicted"/>
<reference evidence="5" key="1">
    <citation type="submission" date="2011-08" db="EMBL/GenBank/DDBJ databases">
        <title>The draft genome of Latimeria chalumnae.</title>
        <authorList>
            <person name="Di Palma F."/>
            <person name="Alfoldi J."/>
            <person name="Johnson J."/>
            <person name="Berlin A."/>
            <person name="Gnerre S."/>
            <person name="Jaffe D."/>
            <person name="MacCallum I."/>
            <person name="Young S."/>
            <person name="Walker B.J."/>
            <person name="Lander E."/>
            <person name="Lindblad-Toh K."/>
        </authorList>
    </citation>
    <scope>NUCLEOTIDE SEQUENCE [LARGE SCALE GENOMIC DNA]</scope>
    <source>
        <strain evidence="5">Wild caught</strain>
    </source>
</reference>
<keyword evidence="1" id="KW-0175">Coiled coil</keyword>
<keyword evidence="5" id="KW-1185">Reference proteome</keyword>
<dbReference type="PANTHER" id="PTHR45749:SF37">
    <property type="entry name" value="OS05G0311600 PROTEIN"/>
    <property type="match status" value="1"/>
</dbReference>
<feature type="coiled-coil region" evidence="1">
    <location>
        <begin position="430"/>
        <end position="471"/>
    </location>
</feature>
<evidence type="ECO:0000313" key="4">
    <source>
        <dbReference type="Ensembl" id="ENSLACP00000015595.1"/>
    </source>
</evidence>
<dbReference type="EMBL" id="AFYH01131856">
    <property type="status" value="NOT_ANNOTATED_CDS"/>
    <property type="molecule type" value="Genomic_DNA"/>
</dbReference>
<dbReference type="InterPro" id="IPR025398">
    <property type="entry name" value="DUF4371"/>
</dbReference>
<organism evidence="4 5">
    <name type="scientific">Latimeria chalumnae</name>
    <name type="common">Coelacanth</name>
    <dbReference type="NCBI Taxonomy" id="7897"/>
    <lineage>
        <taxon>Eukaryota</taxon>
        <taxon>Metazoa</taxon>
        <taxon>Chordata</taxon>
        <taxon>Craniata</taxon>
        <taxon>Vertebrata</taxon>
        <taxon>Euteleostomi</taxon>
        <taxon>Coelacanthiformes</taxon>
        <taxon>Coelacanthidae</taxon>
        <taxon>Latimeria</taxon>
    </lineage>
</organism>
<dbReference type="InterPro" id="IPR012337">
    <property type="entry name" value="RNaseH-like_sf"/>
</dbReference>
<dbReference type="GO" id="GO:0046983">
    <property type="term" value="F:protein dimerization activity"/>
    <property type="evidence" value="ECO:0007669"/>
    <property type="project" value="InterPro"/>
</dbReference>
<dbReference type="InterPro" id="IPR008906">
    <property type="entry name" value="HATC_C_dom"/>
</dbReference>
<dbReference type="Proteomes" id="UP000008672">
    <property type="component" value="Unassembled WGS sequence"/>
</dbReference>
<evidence type="ECO:0000259" key="2">
    <source>
        <dbReference type="Pfam" id="PF05699"/>
    </source>
</evidence>
<dbReference type="InParanoid" id="H3B124"/>
<reference evidence="4" key="2">
    <citation type="submission" date="2025-08" db="UniProtKB">
        <authorList>
            <consortium name="Ensembl"/>
        </authorList>
    </citation>
    <scope>IDENTIFICATION</scope>
</reference>
<dbReference type="PANTHER" id="PTHR45749">
    <property type="match status" value="1"/>
</dbReference>
<reference evidence="4" key="3">
    <citation type="submission" date="2025-09" db="UniProtKB">
        <authorList>
            <consortium name="Ensembl"/>
        </authorList>
    </citation>
    <scope>IDENTIFICATION</scope>
</reference>
<dbReference type="Pfam" id="PF05699">
    <property type="entry name" value="Dimer_Tnp_hAT"/>
    <property type="match status" value="1"/>
</dbReference>
<dbReference type="Pfam" id="PF14291">
    <property type="entry name" value="DUF4371"/>
    <property type="match status" value="1"/>
</dbReference>
<protein>
    <recommendedName>
        <fullName evidence="6">DUF4371 domain-containing protein</fullName>
    </recommendedName>
</protein>
<dbReference type="HOGENOM" id="CLU_006175_4_2_1"/>
<dbReference type="SUPFAM" id="SSF53098">
    <property type="entry name" value="Ribonuclease H-like"/>
    <property type="match status" value="1"/>
</dbReference>
<feature type="domain" description="HAT C-terminal dimerisation" evidence="2">
    <location>
        <begin position="613"/>
        <end position="661"/>
    </location>
</feature>
<feature type="domain" description="DUF4371" evidence="3">
    <location>
        <begin position="138"/>
        <end position="308"/>
    </location>
</feature>
<dbReference type="Ensembl" id="ENSLACT00000015703.1">
    <property type="protein sequence ID" value="ENSLACP00000015595.1"/>
    <property type="gene ID" value="ENSLACG00000013729.1"/>
</dbReference>
<dbReference type="STRING" id="7897.ENSLACP00000015595"/>
<evidence type="ECO:0000256" key="1">
    <source>
        <dbReference type="SAM" id="Coils"/>
    </source>
</evidence>
<sequence length="692" mass="78323">PDGSNSISTAVDISLCKDEQPVQPKLESCPVPNGQHFNYNWFSLYPFIEYSAAMGSVFYLPCRHFATQSTIRPGEHFGNRTFIECGFRKCKGFNNLLKQQALSSRHKTASLAWQDYIKIKTNSLACVADPLVSSRRAVIAENRQHVETLLKVSMLCGRQGIAFRGHDETHSSSNKGNYIEVLEPVASTQPSLFNRLTSRYGHYTSHQYPNDLIRSAAEVLRESIVEEVRQAKYFSVLVDETKDMSKQEQSCLLLCYHRKGIIRERACGCFHMENLNAQSASNLTIQELYSISSLIVARCYDGASVLSGHGQIPHAIYVHCHDHRLNLVIADTCSSITQCQELYIFFSSSYKHHKLFVKAQQELDQRVLELRRLCETLWSCRYNSLRTLHASYSTIVETLEAISIQTARWIIRAIPFLLRLLVLERTFKILNSASEELQNKDLNLSSALKKRDHLKANRRSFRDKAENMAKELEVPIPSQTVAIVDLQQCKKTTRSQRTNKISSKLAQFFVSGTLGQSANFYSPVLDRILAELDRQDSPLTPVLLSALTAYNPNSESFLDYNKLKLIADHHASTGTNFDSLDAEVEAAKMHVAPQKLTSVFEFRNVMNELPRAYQSLLSIIDIVLSLSVSTASNERYFSVLKRVKDCLRSTMADGCLSDLLLLASECEAAKDLDVNKAIDYFAKLRPQRYPLL</sequence>
<name>H3B124_LATCH</name>
<dbReference type="eggNOG" id="ENOG502QWCA">
    <property type="taxonomic scope" value="Eukaryota"/>
</dbReference>
<dbReference type="GeneTree" id="ENSGT00940000164001"/>
<dbReference type="AlphaFoldDB" id="H3B124"/>